<feature type="domain" description="PPM-type phosphatase" evidence="2">
    <location>
        <begin position="264"/>
        <end position="480"/>
    </location>
</feature>
<dbReference type="PANTHER" id="PTHR43156">
    <property type="entry name" value="STAGE II SPORULATION PROTEIN E-RELATED"/>
    <property type="match status" value="1"/>
</dbReference>
<dbReference type="InterPro" id="IPR001932">
    <property type="entry name" value="PPM-type_phosphatase-like_dom"/>
</dbReference>
<sequence length="495" mass="52577">MTGPAAGVPAEDRRARLRAALRHADLTLDQLWLRYFELGGNADLFDLEAHLDGLGCLPDLDGDLLAVVVNERLDELFAARRVPYSRPLRPPRPTTGPLAALLRLLDATRTAPPDRLAPLAAEAGRALGVDVSVHVVDHEQRELVRLPDGRAGTDPVAVDGTLPGRVFQSGQPLPSEAGGVPRLWVPLLDGADRMGVLEVRVATARDLEDPGLREQCRWLAAMVAHLVTAMGLHGDLLERTRRSRPRSPSAELVWQQLPPLTAASDTFVLAGSLEPSAAVGGDAFDYALTEHTVSMTVLDAVGHGLGAGLMAAAALAASRAARREGRGLHDQARAVDEVVATTFSGSAFVTGVLAELDLTSGLLRYVRAGHPPPLLLRSGRVVKELAGSGRVPLGLTVEGFSVAEEALEPGDWLALYTDGVTEARDGLGRWFGEQRLIEFLTRAVAAGQPPPETVRRLMHAVLDHQGGVLQDDASILLACWSAGEAGTTGPGTMDR</sequence>
<reference evidence="4" key="1">
    <citation type="submission" date="2017-06" db="EMBL/GenBank/DDBJ databases">
        <authorList>
            <person name="Varghese N."/>
            <person name="Submissions S."/>
        </authorList>
    </citation>
    <scope>NUCLEOTIDE SEQUENCE [LARGE SCALE GENOMIC DNA]</scope>
    <source>
        <strain evidence="4">DSM 45423</strain>
    </source>
</reference>
<dbReference type="InterPro" id="IPR052016">
    <property type="entry name" value="Bact_Sigma-Reg"/>
</dbReference>
<keyword evidence="4" id="KW-1185">Reference proteome</keyword>
<evidence type="ECO:0000259" key="2">
    <source>
        <dbReference type="SMART" id="SM00331"/>
    </source>
</evidence>
<dbReference type="AlphaFoldDB" id="A0A239FSP2"/>
<dbReference type="SUPFAM" id="SSF81606">
    <property type="entry name" value="PP2C-like"/>
    <property type="match status" value="1"/>
</dbReference>
<keyword evidence="1" id="KW-0378">Hydrolase</keyword>
<name>A0A239FSP2_9ACTN</name>
<dbReference type="Proteomes" id="UP000198386">
    <property type="component" value="Unassembled WGS sequence"/>
</dbReference>
<dbReference type="OrthoDB" id="4935951at2"/>
<evidence type="ECO:0000313" key="4">
    <source>
        <dbReference type="Proteomes" id="UP000198386"/>
    </source>
</evidence>
<protein>
    <submittedName>
        <fullName evidence="3">Serine phosphatase RsbU, regulator of sigma subunit</fullName>
    </submittedName>
</protein>
<dbReference type="Pfam" id="PF07228">
    <property type="entry name" value="SpoIIE"/>
    <property type="match status" value="1"/>
</dbReference>
<dbReference type="Gene3D" id="3.60.40.10">
    <property type="entry name" value="PPM-type phosphatase domain"/>
    <property type="match status" value="1"/>
</dbReference>
<evidence type="ECO:0000313" key="3">
    <source>
        <dbReference type="EMBL" id="SNS58874.1"/>
    </source>
</evidence>
<dbReference type="SMART" id="SM00331">
    <property type="entry name" value="PP2C_SIG"/>
    <property type="match status" value="1"/>
</dbReference>
<evidence type="ECO:0000256" key="1">
    <source>
        <dbReference type="ARBA" id="ARBA00022801"/>
    </source>
</evidence>
<dbReference type="GO" id="GO:0016791">
    <property type="term" value="F:phosphatase activity"/>
    <property type="evidence" value="ECO:0007669"/>
    <property type="project" value="TreeGrafter"/>
</dbReference>
<organism evidence="3 4">
    <name type="scientific">Geodermatophilus saharensis</name>
    <dbReference type="NCBI Taxonomy" id="1137994"/>
    <lineage>
        <taxon>Bacteria</taxon>
        <taxon>Bacillati</taxon>
        <taxon>Actinomycetota</taxon>
        <taxon>Actinomycetes</taxon>
        <taxon>Geodermatophilales</taxon>
        <taxon>Geodermatophilaceae</taxon>
        <taxon>Geodermatophilus</taxon>
    </lineage>
</organism>
<proteinExistence type="predicted"/>
<accession>A0A239FSP2</accession>
<dbReference type="InterPro" id="IPR036457">
    <property type="entry name" value="PPM-type-like_dom_sf"/>
</dbReference>
<dbReference type="RefSeq" id="WP_089404797.1">
    <property type="nucleotide sequence ID" value="NZ_FZOH01000006.1"/>
</dbReference>
<dbReference type="EMBL" id="FZOH01000006">
    <property type="protein sequence ID" value="SNS58874.1"/>
    <property type="molecule type" value="Genomic_DNA"/>
</dbReference>
<dbReference type="PANTHER" id="PTHR43156:SF2">
    <property type="entry name" value="STAGE II SPORULATION PROTEIN E"/>
    <property type="match status" value="1"/>
</dbReference>
<gene>
    <name evidence="3" type="ORF">SAMN04488107_3075</name>
</gene>